<evidence type="ECO:0000259" key="7">
    <source>
        <dbReference type="Pfam" id="PF13193"/>
    </source>
</evidence>
<proteinExistence type="inferred from homology"/>
<dbReference type="InterPro" id="IPR045851">
    <property type="entry name" value="AMP-bd_C_sf"/>
</dbReference>
<reference evidence="8 9" key="1">
    <citation type="submission" date="2017-11" db="EMBL/GenBank/DDBJ databases">
        <title>Draft genome sequence of Rhizobiales bacterium SY3-13.</title>
        <authorList>
            <person name="Sun C."/>
        </authorList>
    </citation>
    <scope>NUCLEOTIDE SEQUENCE [LARGE SCALE GENOMIC DNA]</scope>
    <source>
        <strain evidence="8 9">SY3-13</strain>
    </source>
</reference>
<dbReference type="GO" id="GO:0044550">
    <property type="term" value="P:secondary metabolite biosynthetic process"/>
    <property type="evidence" value="ECO:0007669"/>
    <property type="project" value="TreeGrafter"/>
</dbReference>
<sequence length="551" mass="59842">MSAEPFQPTGRSAHVDSFARDRLPPRDQWPTVSFDGLPELRAYPGQINCGAALLDRAAERFPDRPAYLYRDRVWSYAELKARADRIAHVLVDDCGIRPGNRVLIRGANTPMFVAIWFAVMKAGAIAVATMPLLRARELVYIAGKAEVALALCDRRLEEDMAKAVAASDHLQRVVHFAGDLASEDELERAMAGKPESFAAADTAADDVCLIAFTSGTTGQPKGCMHFHRDVMAINDTFCRHVLRPDETDVFTGSPPIAFTFGLGALVTFPVSVGAATLLSEQFTPETTLQAIQDHRVTTLFSAPTAFRAMTALAADYDLSSLTRCVSAGETLPGPVWEGWRKATGVRIIDGLGSTEMLHIFIAERPENMRAGLTGRAIPGYEARVVGEDGRDCAPGEIGLLAVRGPTGVRYLDNPERQADYARGGWNFTGDSYAMEADGWFRYAARSDDMIISSGYNIAGPEVEAALLTHPDVAECAVVGAPDEERGQVVKAFVVLRRGVANGPATAKALQDHVKAEIAPYKYPRQVAFVDELPKTQTGKVQRFVLREGEEG</sequence>
<keyword evidence="9" id="KW-1185">Reference proteome</keyword>
<protein>
    <submittedName>
        <fullName evidence="8">2-aminobenzoate-CoA ligase</fullName>
    </submittedName>
</protein>
<dbReference type="Pfam" id="PF13193">
    <property type="entry name" value="AMP-binding_C"/>
    <property type="match status" value="1"/>
</dbReference>
<dbReference type="InterPro" id="IPR025110">
    <property type="entry name" value="AMP-bd_C"/>
</dbReference>
<keyword evidence="2 8" id="KW-0436">Ligase</keyword>
<feature type="domain" description="AMP-dependent synthetase/ligase" evidence="6">
    <location>
        <begin position="54"/>
        <end position="406"/>
    </location>
</feature>
<accession>A0A2M9G3U8</accession>
<comment type="similarity">
    <text evidence="1">Belongs to the ATP-dependent AMP-binding enzyme family.</text>
</comment>
<dbReference type="Pfam" id="PF00501">
    <property type="entry name" value="AMP-binding"/>
    <property type="match status" value="1"/>
</dbReference>
<name>A0A2M9G3U8_9PROT</name>
<evidence type="ECO:0000256" key="4">
    <source>
        <dbReference type="ARBA" id="ARBA00022840"/>
    </source>
</evidence>
<evidence type="ECO:0000256" key="3">
    <source>
        <dbReference type="ARBA" id="ARBA00022741"/>
    </source>
</evidence>
<gene>
    <name evidence="8" type="ORF">CVT23_06925</name>
</gene>
<feature type="domain" description="AMP-binding enzyme C-terminal" evidence="7">
    <location>
        <begin position="461"/>
        <end position="539"/>
    </location>
</feature>
<dbReference type="Gene3D" id="3.40.50.12780">
    <property type="entry name" value="N-terminal domain of ligase-like"/>
    <property type="match status" value="1"/>
</dbReference>
<dbReference type="InterPro" id="IPR042099">
    <property type="entry name" value="ANL_N_sf"/>
</dbReference>
<evidence type="ECO:0000256" key="1">
    <source>
        <dbReference type="ARBA" id="ARBA00006432"/>
    </source>
</evidence>
<dbReference type="Gene3D" id="3.30.300.30">
    <property type="match status" value="1"/>
</dbReference>
<dbReference type="GO" id="GO:0016878">
    <property type="term" value="F:acid-thiol ligase activity"/>
    <property type="evidence" value="ECO:0007669"/>
    <property type="project" value="UniProtKB-ARBA"/>
</dbReference>
<comment type="caution">
    <text evidence="8">The sequence shown here is derived from an EMBL/GenBank/DDBJ whole genome shotgun (WGS) entry which is preliminary data.</text>
</comment>
<dbReference type="InterPro" id="IPR000873">
    <property type="entry name" value="AMP-dep_synth/lig_dom"/>
</dbReference>
<evidence type="ECO:0000313" key="8">
    <source>
        <dbReference type="EMBL" id="PJK30383.1"/>
    </source>
</evidence>
<dbReference type="RefSeq" id="WP_109795094.1">
    <property type="nucleotide sequence ID" value="NZ_PHIG01000028.1"/>
</dbReference>
<dbReference type="PANTHER" id="PTHR43352">
    <property type="entry name" value="ACETYL-COA SYNTHETASE"/>
    <property type="match status" value="1"/>
</dbReference>
<feature type="compositionally biased region" description="Basic and acidic residues" evidence="5">
    <location>
        <begin position="13"/>
        <end position="25"/>
    </location>
</feature>
<dbReference type="SUPFAM" id="SSF56801">
    <property type="entry name" value="Acetyl-CoA synthetase-like"/>
    <property type="match status" value="1"/>
</dbReference>
<dbReference type="InterPro" id="IPR020845">
    <property type="entry name" value="AMP-binding_CS"/>
</dbReference>
<evidence type="ECO:0000259" key="6">
    <source>
        <dbReference type="Pfam" id="PF00501"/>
    </source>
</evidence>
<dbReference type="PANTHER" id="PTHR43352:SF1">
    <property type="entry name" value="ANTHRANILATE--COA LIGASE"/>
    <property type="match status" value="1"/>
</dbReference>
<dbReference type="NCBIfam" id="TIGR02262">
    <property type="entry name" value="benz_CoA_lig"/>
    <property type="match status" value="1"/>
</dbReference>
<dbReference type="EMBL" id="PHIG01000028">
    <property type="protein sequence ID" value="PJK30383.1"/>
    <property type="molecule type" value="Genomic_DNA"/>
</dbReference>
<dbReference type="InterPro" id="IPR011957">
    <property type="entry name" value="Benz_CoA_lig"/>
</dbReference>
<dbReference type="GO" id="GO:0016405">
    <property type="term" value="F:CoA-ligase activity"/>
    <property type="evidence" value="ECO:0007669"/>
    <property type="project" value="InterPro"/>
</dbReference>
<dbReference type="GO" id="GO:0005524">
    <property type="term" value="F:ATP binding"/>
    <property type="evidence" value="ECO:0007669"/>
    <property type="project" value="UniProtKB-KW"/>
</dbReference>
<keyword evidence="4" id="KW-0067">ATP-binding</keyword>
<evidence type="ECO:0000256" key="2">
    <source>
        <dbReference type="ARBA" id="ARBA00022598"/>
    </source>
</evidence>
<feature type="region of interest" description="Disordered" evidence="5">
    <location>
        <begin position="1"/>
        <end position="27"/>
    </location>
</feature>
<dbReference type="OrthoDB" id="9803968at2"/>
<dbReference type="Proteomes" id="UP000229498">
    <property type="component" value="Unassembled WGS sequence"/>
</dbReference>
<dbReference type="FunFam" id="3.30.300.30:FF:000005">
    <property type="entry name" value="Acyl-coenzyme A synthetase ACSM5, mitochondrial"/>
    <property type="match status" value="1"/>
</dbReference>
<organism evidence="8 9">
    <name type="scientific">Minwuia thermotolerans</name>
    <dbReference type="NCBI Taxonomy" id="2056226"/>
    <lineage>
        <taxon>Bacteria</taxon>
        <taxon>Pseudomonadati</taxon>
        <taxon>Pseudomonadota</taxon>
        <taxon>Alphaproteobacteria</taxon>
        <taxon>Minwuiales</taxon>
        <taxon>Minwuiaceae</taxon>
        <taxon>Minwuia</taxon>
    </lineage>
</organism>
<dbReference type="PROSITE" id="PS00455">
    <property type="entry name" value="AMP_BINDING"/>
    <property type="match status" value="1"/>
</dbReference>
<evidence type="ECO:0000313" key="9">
    <source>
        <dbReference type="Proteomes" id="UP000229498"/>
    </source>
</evidence>
<evidence type="ECO:0000256" key="5">
    <source>
        <dbReference type="SAM" id="MobiDB-lite"/>
    </source>
</evidence>
<dbReference type="AlphaFoldDB" id="A0A2M9G3U8"/>
<keyword evidence="3" id="KW-0547">Nucleotide-binding</keyword>